<dbReference type="OrthoDB" id="6270619at2759"/>
<dbReference type="KEGG" id="ovi:T265_02308"/>
<keyword evidence="3" id="KW-1185">Reference proteome</keyword>
<dbReference type="GeneID" id="20316496"/>
<evidence type="ECO:0000313" key="3">
    <source>
        <dbReference type="Proteomes" id="UP000054324"/>
    </source>
</evidence>
<dbReference type="RefSeq" id="XP_009164786.1">
    <property type="nucleotide sequence ID" value="XM_009166522.1"/>
</dbReference>
<dbReference type="Proteomes" id="UP000054324">
    <property type="component" value="Unassembled WGS sequence"/>
</dbReference>
<dbReference type="AlphaFoldDB" id="A0A075A6V9"/>
<name>A0A075A6V9_OPIVI</name>
<accession>A0A075A6V9</accession>
<sequence>MLGRNPRGSPPRILQQQQKQFEEAQLKLIESLTQKLHIQNGAVSTGESSVSSTDAAAASITEFTFDALSGHTFDSWFKRYEDMFKTDFSKFDDGWKVRLLLRKLGTPEHERFTNFILPKLPRDLSFDETVRTLSQIFGDQTSMFNIRYQCLKLAKKDDDDFITFAGVVNRECERFKLSSMTENQFKCLIFLSGLQSSHDADIRTRLLNRIEQDAEMTPFAPLVFVLTWTLAWEAQTEN</sequence>
<feature type="domain" description="DUF7083" evidence="1">
    <location>
        <begin position="57"/>
        <end position="140"/>
    </location>
</feature>
<dbReference type="EMBL" id="KL596646">
    <property type="protein sequence ID" value="KER31390.1"/>
    <property type="molecule type" value="Genomic_DNA"/>
</dbReference>
<evidence type="ECO:0000313" key="2">
    <source>
        <dbReference type="EMBL" id="KER31390.1"/>
    </source>
</evidence>
<dbReference type="CTD" id="20316496"/>
<gene>
    <name evidence="2" type="ORF">T265_02308</name>
</gene>
<dbReference type="InterPro" id="IPR055510">
    <property type="entry name" value="DUF7083"/>
</dbReference>
<organism evidence="2 3">
    <name type="scientific">Opisthorchis viverrini</name>
    <name type="common">Southeast Asian liver fluke</name>
    <dbReference type="NCBI Taxonomy" id="6198"/>
    <lineage>
        <taxon>Eukaryota</taxon>
        <taxon>Metazoa</taxon>
        <taxon>Spiralia</taxon>
        <taxon>Lophotrochozoa</taxon>
        <taxon>Platyhelminthes</taxon>
        <taxon>Trematoda</taxon>
        <taxon>Digenea</taxon>
        <taxon>Opisthorchiida</taxon>
        <taxon>Opisthorchiata</taxon>
        <taxon>Opisthorchiidae</taxon>
        <taxon>Opisthorchis</taxon>
    </lineage>
</organism>
<dbReference type="Pfam" id="PF23309">
    <property type="entry name" value="DUF7083"/>
    <property type="match status" value="1"/>
</dbReference>
<evidence type="ECO:0000259" key="1">
    <source>
        <dbReference type="Pfam" id="PF23309"/>
    </source>
</evidence>
<protein>
    <recommendedName>
        <fullName evidence="1">DUF7083 domain-containing protein</fullName>
    </recommendedName>
</protein>
<proteinExistence type="predicted"/>
<reference evidence="2 3" key="1">
    <citation type="submission" date="2013-11" db="EMBL/GenBank/DDBJ databases">
        <title>Opisthorchis viverrini - life in the bile duct.</title>
        <authorList>
            <person name="Young N.D."/>
            <person name="Nagarajan N."/>
            <person name="Lin S.J."/>
            <person name="Korhonen P.K."/>
            <person name="Jex A.R."/>
            <person name="Hall R.S."/>
            <person name="Safavi-Hemami H."/>
            <person name="Kaewkong W."/>
            <person name="Bertrand D."/>
            <person name="Gao S."/>
            <person name="Seet Q."/>
            <person name="Wongkham S."/>
            <person name="Teh B.T."/>
            <person name="Wongkham C."/>
            <person name="Intapan P.M."/>
            <person name="Maleewong W."/>
            <person name="Yang X."/>
            <person name="Hu M."/>
            <person name="Wang Z."/>
            <person name="Hofmann A."/>
            <person name="Sternberg P.W."/>
            <person name="Tan P."/>
            <person name="Wang J."/>
            <person name="Gasser R.B."/>
        </authorList>
    </citation>
    <scope>NUCLEOTIDE SEQUENCE [LARGE SCALE GENOMIC DNA]</scope>
</reference>